<comment type="caution">
    <text evidence="2">The sequence shown here is derived from an EMBL/GenBank/DDBJ whole genome shotgun (WGS) entry which is preliminary data.</text>
</comment>
<feature type="transmembrane region" description="Helical" evidence="1">
    <location>
        <begin position="177"/>
        <end position="195"/>
    </location>
</feature>
<feature type="transmembrane region" description="Helical" evidence="1">
    <location>
        <begin position="200"/>
        <end position="220"/>
    </location>
</feature>
<dbReference type="AlphaFoldDB" id="A0A433DMK3"/>
<accession>A0A433DMK3</accession>
<gene>
    <name evidence="2" type="ORF">BC936DRAFT_143182</name>
</gene>
<dbReference type="Proteomes" id="UP000268093">
    <property type="component" value="Unassembled WGS sequence"/>
</dbReference>
<evidence type="ECO:0000313" key="3">
    <source>
        <dbReference type="Proteomes" id="UP000268093"/>
    </source>
</evidence>
<feature type="transmembrane region" description="Helical" evidence="1">
    <location>
        <begin position="268"/>
        <end position="292"/>
    </location>
</feature>
<keyword evidence="3" id="KW-1185">Reference proteome</keyword>
<evidence type="ECO:0000256" key="1">
    <source>
        <dbReference type="SAM" id="Phobius"/>
    </source>
</evidence>
<proteinExistence type="predicted"/>
<dbReference type="InterPro" id="IPR011009">
    <property type="entry name" value="Kinase-like_dom_sf"/>
</dbReference>
<protein>
    <recommendedName>
        <fullName evidence="4">Protein kinase domain-containing protein</fullName>
    </recommendedName>
</protein>
<evidence type="ECO:0008006" key="4">
    <source>
        <dbReference type="Google" id="ProtNLM"/>
    </source>
</evidence>
<feature type="transmembrane region" description="Helical" evidence="1">
    <location>
        <begin position="226"/>
        <end position="256"/>
    </location>
</feature>
<name>A0A433DMK3_9FUNG</name>
<reference evidence="2 3" key="1">
    <citation type="journal article" date="2018" name="New Phytol.">
        <title>Phylogenomics of Endogonaceae and evolution of mycorrhizas within Mucoromycota.</title>
        <authorList>
            <person name="Chang Y."/>
            <person name="Desiro A."/>
            <person name="Na H."/>
            <person name="Sandor L."/>
            <person name="Lipzen A."/>
            <person name="Clum A."/>
            <person name="Barry K."/>
            <person name="Grigoriev I.V."/>
            <person name="Martin F.M."/>
            <person name="Stajich J.E."/>
            <person name="Smith M.E."/>
            <person name="Bonito G."/>
            <person name="Spatafora J.W."/>
        </authorList>
    </citation>
    <scope>NUCLEOTIDE SEQUENCE [LARGE SCALE GENOMIC DNA]</scope>
    <source>
        <strain evidence="2 3">GMNB39</strain>
    </source>
</reference>
<keyword evidence="1" id="KW-1133">Transmembrane helix</keyword>
<evidence type="ECO:0000313" key="2">
    <source>
        <dbReference type="EMBL" id="RUP52031.1"/>
    </source>
</evidence>
<sequence>MSNHGGDTVIKISCQDYRESNADRLHRILNSLKPVNGFQRYLPSKFERIWIDFPDSDRAIRNHLEVLGIQQLENHLVWIPPDEFTKIEFLNQGGFARVYKGITKKVISKCHVFAMKELKKPMVPELALNIFLRSEGIAVVDVYGLTQHPDTGVYLMVMAYGDGTVDTPQQIFAGFNYINFSAFIFSNVAVINFFMGINAIVVVVVAVGVFSVVTVAVVMVEEVITFAVIGIIVKLDIIVVFAVNFFDISINVNYFIIDKGTFVHSCSFCVNILAPATSVFPFAIVMVEAIVAV</sequence>
<dbReference type="OrthoDB" id="6718656at2759"/>
<dbReference type="SUPFAM" id="SSF56112">
    <property type="entry name" value="Protein kinase-like (PK-like)"/>
    <property type="match status" value="1"/>
</dbReference>
<organism evidence="2 3">
    <name type="scientific">Jimgerdemannia flammicorona</name>
    <dbReference type="NCBI Taxonomy" id="994334"/>
    <lineage>
        <taxon>Eukaryota</taxon>
        <taxon>Fungi</taxon>
        <taxon>Fungi incertae sedis</taxon>
        <taxon>Mucoromycota</taxon>
        <taxon>Mucoromycotina</taxon>
        <taxon>Endogonomycetes</taxon>
        <taxon>Endogonales</taxon>
        <taxon>Endogonaceae</taxon>
        <taxon>Jimgerdemannia</taxon>
    </lineage>
</organism>
<keyword evidence="1" id="KW-0812">Transmembrane</keyword>
<keyword evidence="1" id="KW-0472">Membrane</keyword>
<dbReference type="EMBL" id="RBNI01000257">
    <property type="protein sequence ID" value="RUP52031.1"/>
    <property type="molecule type" value="Genomic_DNA"/>
</dbReference>